<feature type="compositionally biased region" description="Polar residues" evidence="1">
    <location>
        <begin position="425"/>
        <end position="438"/>
    </location>
</feature>
<dbReference type="GO" id="GO:0005768">
    <property type="term" value="C:endosome"/>
    <property type="evidence" value="ECO:0007669"/>
    <property type="project" value="TreeGrafter"/>
</dbReference>
<dbReference type="Pfam" id="PF01417">
    <property type="entry name" value="ENTH"/>
    <property type="match status" value="1"/>
</dbReference>
<dbReference type="GO" id="GO:0005829">
    <property type="term" value="C:cytosol"/>
    <property type="evidence" value="ECO:0007669"/>
    <property type="project" value="GOC"/>
</dbReference>
<sequence>MYDIKSMYNQAKNVVLNVSEMEAKVREATNDEPWGASSTLMQEIAQGTFNFQNFNEIMPCIYARFMEKEAKQWRQIYKALQLLEYLIKNGSERVVDDARSHISTIKMLRNFYYIDEKGKDQGLNGESQYLDLYLQLIFRIPVRNRSKELVELLSDVEKIRGERRKAKVNKNKYTGTGNDALSFGSGGGRYGGFGSDSSGYGGGSSSSFGAGSGGSYGGDRDYGDYSGGSGGFRDSSSRKNYEEYDAGDDDVVTARRSNSITVRGSTSSPAARRSSTTPAAPSAPAKAKAPEPVPNLLDFDDDGFSAPAPNPSANKALPTAAPTHADADDEFDDFIAAPPSAGVSTPQPAAPPRYMSPPVTQQQTSFIPQQPMGLFNMLSSPTTSSPPPIGMAANRQPSYMTPTIVPSNPMFPSQPSFTPLAPASRTGSMLGSTAQTKPTAKPASSGGNFDDLWTMSLGSSSTVNKSQNGVTGPAKSMKDLEKEKAQAGIWSTGQQARPPMGAAFGGIAAAAPPASSGNGLDDLLF</sequence>
<dbReference type="Gene3D" id="1.25.40.90">
    <property type="match status" value="1"/>
</dbReference>
<feature type="region of interest" description="Disordered" evidence="1">
    <location>
        <begin position="424"/>
        <end position="486"/>
    </location>
</feature>
<dbReference type="GO" id="GO:0005886">
    <property type="term" value="C:plasma membrane"/>
    <property type="evidence" value="ECO:0007669"/>
    <property type="project" value="TreeGrafter"/>
</dbReference>
<dbReference type="AlphaFoldDB" id="A0A4S4KVB5"/>
<dbReference type="GO" id="GO:0006895">
    <property type="term" value="P:Golgi to endosome transport"/>
    <property type="evidence" value="ECO:0007669"/>
    <property type="project" value="TreeGrafter"/>
</dbReference>
<gene>
    <name evidence="3" type="ORF">EW026_g231</name>
</gene>
<evidence type="ECO:0000256" key="1">
    <source>
        <dbReference type="SAM" id="MobiDB-lite"/>
    </source>
</evidence>
<feature type="domain" description="ENTH" evidence="2">
    <location>
        <begin position="13"/>
        <end position="163"/>
    </location>
</feature>
<organism evidence="3 4">
    <name type="scientific">Hermanssonia centrifuga</name>
    <dbReference type="NCBI Taxonomy" id="98765"/>
    <lineage>
        <taxon>Eukaryota</taxon>
        <taxon>Fungi</taxon>
        <taxon>Dikarya</taxon>
        <taxon>Basidiomycota</taxon>
        <taxon>Agaricomycotina</taxon>
        <taxon>Agaricomycetes</taxon>
        <taxon>Polyporales</taxon>
        <taxon>Meruliaceae</taxon>
        <taxon>Hermanssonia</taxon>
    </lineage>
</organism>
<reference evidence="3 4" key="1">
    <citation type="submission" date="2019-02" db="EMBL/GenBank/DDBJ databases">
        <title>Genome sequencing of the rare red list fungi Phlebia centrifuga.</title>
        <authorList>
            <person name="Buettner E."/>
            <person name="Kellner H."/>
        </authorList>
    </citation>
    <scope>NUCLEOTIDE SEQUENCE [LARGE SCALE GENOMIC DNA]</scope>
    <source>
        <strain evidence="3 4">DSM 108282</strain>
    </source>
</reference>
<feature type="compositionally biased region" description="Polar residues" evidence="1">
    <location>
        <begin position="255"/>
        <end position="264"/>
    </location>
</feature>
<comment type="caution">
    <text evidence="3">The sequence shown here is derived from an EMBL/GenBank/DDBJ whole genome shotgun (WGS) entry which is preliminary data.</text>
</comment>
<dbReference type="GO" id="GO:0006897">
    <property type="term" value="P:endocytosis"/>
    <property type="evidence" value="ECO:0007669"/>
    <property type="project" value="TreeGrafter"/>
</dbReference>
<keyword evidence="4" id="KW-1185">Reference proteome</keyword>
<proteinExistence type="predicted"/>
<dbReference type="GO" id="GO:0005543">
    <property type="term" value="F:phospholipid binding"/>
    <property type="evidence" value="ECO:0007669"/>
    <property type="project" value="TreeGrafter"/>
</dbReference>
<feature type="compositionally biased region" description="Basic and acidic residues" evidence="1">
    <location>
        <begin position="476"/>
        <end position="485"/>
    </location>
</feature>
<feature type="compositionally biased region" description="Polar residues" evidence="1">
    <location>
        <begin position="456"/>
        <end position="470"/>
    </location>
</feature>
<dbReference type="SUPFAM" id="SSF48464">
    <property type="entry name" value="ENTH/VHS domain"/>
    <property type="match status" value="1"/>
</dbReference>
<feature type="compositionally biased region" description="Low complexity" evidence="1">
    <location>
        <begin position="305"/>
        <end position="324"/>
    </location>
</feature>
<dbReference type="PANTHER" id="PTHR12276:SF45">
    <property type="entry name" value="CLATHRIN INTERACTOR 1"/>
    <property type="match status" value="1"/>
</dbReference>
<evidence type="ECO:0000259" key="2">
    <source>
        <dbReference type="PROSITE" id="PS50942"/>
    </source>
</evidence>
<dbReference type="PROSITE" id="PS50942">
    <property type="entry name" value="ENTH"/>
    <property type="match status" value="1"/>
</dbReference>
<dbReference type="PANTHER" id="PTHR12276">
    <property type="entry name" value="EPSIN/ENT-RELATED"/>
    <property type="match status" value="1"/>
</dbReference>
<dbReference type="InterPro" id="IPR013809">
    <property type="entry name" value="ENTH"/>
</dbReference>
<accession>A0A4S4KVB5</accession>
<dbReference type="FunFam" id="1.25.40.90:FF:000006">
    <property type="entry name" value="Clathrin interactor 1"/>
    <property type="match status" value="1"/>
</dbReference>
<feature type="region of interest" description="Disordered" evidence="1">
    <location>
        <begin position="227"/>
        <end position="359"/>
    </location>
</feature>
<protein>
    <recommendedName>
        <fullName evidence="2">ENTH domain-containing protein</fullName>
    </recommendedName>
</protein>
<dbReference type="EMBL" id="SGPJ01000003">
    <property type="protein sequence ID" value="THH02699.1"/>
    <property type="molecule type" value="Genomic_DNA"/>
</dbReference>
<dbReference type="GO" id="GO:0030125">
    <property type="term" value="C:clathrin vesicle coat"/>
    <property type="evidence" value="ECO:0007669"/>
    <property type="project" value="TreeGrafter"/>
</dbReference>
<dbReference type="CDD" id="cd16992">
    <property type="entry name" value="ENTH_Ent3"/>
    <property type="match status" value="1"/>
</dbReference>
<dbReference type="Proteomes" id="UP000309038">
    <property type="component" value="Unassembled WGS sequence"/>
</dbReference>
<evidence type="ECO:0000313" key="3">
    <source>
        <dbReference type="EMBL" id="THH02699.1"/>
    </source>
</evidence>
<dbReference type="InterPro" id="IPR008942">
    <property type="entry name" value="ENTH_VHS"/>
</dbReference>
<dbReference type="SMART" id="SM00273">
    <property type="entry name" value="ENTH"/>
    <property type="match status" value="1"/>
</dbReference>
<evidence type="ECO:0000313" key="4">
    <source>
        <dbReference type="Proteomes" id="UP000309038"/>
    </source>
</evidence>
<dbReference type="GO" id="GO:0030276">
    <property type="term" value="F:clathrin binding"/>
    <property type="evidence" value="ECO:0007669"/>
    <property type="project" value="TreeGrafter"/>
</dbReference>
<feature type="compositionally biased region" description="Low complexity" evidence="1">
    <location>
        <begin position="265"/>
        <end position="287"/>
    </location>
</feature>
<name>A0A4S4KVB5_9APHY</name>